<name>A0A6C0KWH5_9ZZZZ</name>
<dbReference type="InterPro" id="IPR032871">
    <property type="entry name" value="AHH_dom_containing"/>
</dbReference>
<accession>A0A6C0KWH5</accession>
<dbReference type="AlphaFoldDB" id="A0A6C0KWH5"/>
<evidence type="ECO:0000313" key="1">
    <source>
        <dbReference type="EMBL" id="QHU22315.1"/>
    </source>
</evidence>
<protein>
    <submittedName>
        <fullName evidence="1">Uncharacterized protein</fullName>
    </submittedName>
</protein>
<organism evidence="1">
    <name type="scientific">viral metagenome</name>
    <dbReference type="NCBI Taxonomy" id="1070528"/>
    <lineage>
        <taxon>unclassified sequences</taxon>
        <taxon>metagenomes</taxon>
        <taxon>organismal metagenomes</taxon>
    </lineage>
</organism>
<dbReference type="EMBL" id="MN741005">
    <property type="protein sequence ID" value="QHU22315.1"/>
    <property type="molecule type" value="Genomic_DNA"/>
</dbReference>
<dbReference type="Pfam" id="PF14412">
    <property type="entry name" value="AHH"/>
    <property type="match status" value="1"/>
</dbReference>
<sequence length="153" mass="18422">MTKNMNGITQINGSYSVLQYDTSYDPLRYGTKARRKVKYSYHKKGLIEDHHLIPKEFDEHHLFDDINFHVGCSNNIYILPSVAYRESIFNKNINKDTIIYHSNHRLYNSFVKEKLNNIYKLKNIEDQKYEFILFLSYLRHSFDHNDNYIKSLF</sequence>
<proteinExistence type="predicted"/>
<reference evidence="1" key="1">
    <citation type="journal article" date="2020" name="Nature">
        <title>Giant virus diversity and host interactions through global metagenomics.</title>
        <authorList>
            <person name="Schulz F."/>
            <person name="Roux S."/>
            <person name="Paez-Espino D."/>
            <person name="Jungbluth S."/>
            <person name="Walsh D.A."/>
            <person name="Denef V.J."/>
            <person name="McMahon K.D."/>
            <person name="Konstantinidis K.T."/>
            <person name="Eloe-Fadrosh E.A."/>
            <person name="Kyrpides N.C."/>
            <person name="Woyke T."/>
        </authorList>
    </citation>
    <scope>NUCLEOTIDE SEQUENCE</scope>
    <source>
        <strain evidence="1">GVMAG-S-ERX555907-102</strain>
    </source>
</reference>